<keyword evidence="3" id="KW-0597">Phosphoprotein</keyword>
<evidence type="ECO:0000256" key="6">
    <source>
        <dbReference type="ARBA" id="ARBA00022777"/>
    </source>
</evidence>
<dbReference type="SMART" id="SM00387">
    <property type="entry name" value="HATPase_c"/>
    <property type="match status" value="1"/>
</dbReference>
<evidence type="ECO:0000256" key="7">
    <source>
        <dbReference type="ARBA" id="ARBA00022840"/>
    </source>
</evidence>
<dbReference type="PANTHER" id="PTHR41523">
    <property type="entry name" value="TWO-COMPONENT SYSTEM SENSOR PROTEIN"/>
    <property type="match status" value="1"/>
</dbReference>
<keyword evidence="6 12" id="KW-0418">Kinase</keyword>
<comment type="catalytic activity">
    <reaction evidence="1">
        <text>ATP + protein L-histidine = ADP + protein N-phospho-L-histidine.</text>
        <dbReference type="EC" id="2.7.13.3"/>
    </reaction>
</comment>
<dbReference type="Pfam" id="PF07568">
    <property type="entry name" value="HisKA_2"/>
    <property type="match status" value="1"/>
</dbReference>
<feature type="domain" description="Histidine kinase" evidence="11">
    <location>
        <begin position="624"/>
        <end position="817"/>
    </location>
</feature>
<dbReference type="InterPro" id="IPR005467">
    <property type="entry name" value="His_kinase_dom"/>
</dbReference>
<keyword evidence="9" id="KW-0812">Transmembrane</keyword>
<proteinExistence type="predicted"/>
<accession>A0ABU3H326</accession>
<dbReference type="Pfam" id="PF02518">
    <property type="entry name" value="HATPase_c"/>
    <property type="match status" value="1"/>
</dbReference>
<evidence type="ECO:0000256" key="8">
    <source>
        <dbReference type="SAM" id="Coils"/>
    </source>
</evidence>
<keyword evidence="4 12" id="KW-0808">Transferase</keyword>
<evidence type="ECO:0000256" key="1">
    <source>
        <dbReference type="ARBA" id="ARBA00000085"/>
    </source>
</evidence>
<name>A0ABU3H326_9SPHI</name>
<dbReference type="InterPro" id="IPR011495">
    <property type="entry name" value="Sig_transdc_His_kin_sub2_dim/P"/>
</dbReference>
<sequence length="821" mass="93536">MVRMKVWMYLLRFLLVLTPFSLAKASDDTDLKNALPDLLHQYQTAESDIDKANSALLIANFYLNNKSYNLFLDSSLHYTQVAQKLSRGISYNKGVDDALVLQAKIWIEKKKVPKITELTKNATGSLKVRLHILLGLYWLEKPGSDKEDMNQANTEFSLARSTALKARMPTLATLAEIYQFKLLKENQCDSTLCAQKFNSVINRSLRLRKPGLLAKAWIERSNHCYTIPDRVNLLKTALSYSKGLPNQGTAIWIKKELADMNLQEGKLDSAEQKLLEVVKLYKLAGYKNLQFTYDLLIAVYNNKGQYKKAMFYGIAAEKCAEFTGTDKGLDHFYYNIYQTCEYLGQKALASEYLKKSIAETAKSPNYFPYGLYRGVLWENIRSGKAKSGLDELKKTIKLHPPLPSDELFIATLFSDCYVALNKLDVAEKYHDQIAGKVKNLRKDYSYYQWCRWVIPFYMARGKYYKAKPFLAELLNAPPGINPQGEVAVAHFNQFKIDSAEGRYLDAIKHSNTGHKILDSISNADKVKQSAELRLQYQTEKKEKENLKLRNRNHVQQSEIERSSLEKKLIGTGLFASFIIVGLMLYLYRAKQHSNNVLKVQQNEIQSQNRQLNQLVGEKEWLIKEIHHRVKNNLQIISSLLNTQSAYLNNEEAKTAIRDSQNRMQAISIVHQKLYQSNDLATVEFKLYLEELVQSICDSFRSKLNVKFKFDVIEAYLSTAESVPIGLMLNEAITNSIKYAFAQTQYPQITVSLARAADGMYILTIKDNGQGLPEDFDMYNCTSLGINLMVGLTEQLGGTFSINSNHGTIITIVFPPFLHGAE</sequence>
<feature type="transmembrane region" description="Helical" evidence="9">
    <location>
        <begin position="568"/>
        <end position="587"/>
    </location>
</feature>
<dbReference type="Gene3D" id="3.30.565.10">
    <property type="entry name" value="Histidine kinase-like ATPase, C-terminal domain"/>
    <property type="match status" value="1"/>
</dbReference>
<gene>
    <name evidence="12" type="ORF">QE417_004392</name>
</gene>
<comment type="caution">
    <text evidence="12">The sequence shown here is derived from an EMBL/GenBank/DDBJ whole genome shotgun (WGS) entry which is preliminary data.</text>
</comment>
<feature type="chain" id="PRO_5045096350" description="histidine kinase" evidence="10">
    <location>
        <begin position="26"/>
        <end position="821"/>
    </location>
</feature>
<dbReference type="InterPro" id="IPR036890">
    <property type="entry name" value="HATPase_C_sf"/>
</dbReference>
<keyword evidence="7" id="KW-0067">ATP-binding</keyword>
<dbReference type="InterPro" id="IPR011990">
    <property type="entry name" value="TPR-like_helical_dom_sf"/>
</dbReference>
<keyword evidence="8" id="KW-0175">Coiled coil</keyword>
<dbReference type="SUPFAM" id="SSF55874">
    <property type="entry name" value="ATPase domain of HSP90 chaperone/DNA topoisomerase II/histidine kinase"/>
    <property type="match status" value="1"/>
</dbReference>
<evidence type="ECO:0000256" key="5">
    <source>
        <dbReference type="ARBA" id="ARBA00022741"/>
    </source>
</evidence>
<dbReference type="SUPFAM" id="SSF48452">
    <property type="entry name" value="TPR-like"/>
    <property type="match status" value="1"/>
</dbReference>
<evidence type="ECO:0000313" key="12">
    <source>
        <dbReference type="EMBL" id="MDT3405320.1"/>
    </source>
</evidence>
<feature type="coiled-coil region" evidence="8">
    <location>
        <begin position="529"/>
        <end position="556"/>
    </location>
</feature>
<keyword evidence="10" id="KW-0732">Signal</keyword>
<dbReference type="Gene3D" id="1.25.40.10">
    <property type="entry name" value="Tetratricopeptide repeat domain"/>
    <property type="match status" value="1"/>
</dbReference>
<dbReference type="InterPro" id="IPR003594">
    <property type="entry name" value="HATPase_dom"/>
</dbReference>
<evidence type="ECO:0000256" key="3">
    <source>
        <dbReference type="ARBA" id="ARBA00022553"/>
    </source>
</evidence>
<evidence type="ECO:0000256" key="10">
    <source>
        <dbReference type="SAM" id="SignalP"/>
    </source>
</evidence>
<keyword evidence="9" id="KW-1133">Transmembrane helix</keyword>
<dbReference type="Gene3D" id="3.30.450.20">
    <property type="entry name" value="PAS domain"/>
    <property type="match status" value="1"/>
</dbReference>
<reference evidence="13" key="1">
    <citation type="submission" date="2023-07" db="EMBL/GenBank/DDBJ databases">
        <title>Functional and genomic diversity of the sorghum phyllosphere microbiome.</title>
        <authorList>
            <person name="Shade A."/>
        </authorList>
    </citation>
    <scope>NUCLEOTIDE SEQUENCE [LARGE SCALE GENOMIC DNA]</scope>
    <source>
        <strain evidence="13">SORGH_AS_0422</strain>
    </source>
</reference>
<dbReference type="GO" id="GO:0004673">
    <property type="term" value="F:protein histidine kinase activity"/>
    <property type="evidence" value="ECO:0007669"/>
    <property type="project" value="UniProtKB-EC"/>
</dbReference>
<keyword evidence="5" id="KW-0547">Nucleotide-binding</keyword>
<dbReference type="EC" id="2.7.13.3" evidence="2"/>
<dbReference type="PROSITE" id="PS50109">
    <property type="entry name" value="HIS_KIN"/>
    <property type="match status" value="1"/>
</dbReference>
<keyword evidence="13" id="KW-1185">Reference proteome</keyword>
<dbReference type="EMBL" id="JAVLVU010000001">
    <property type="protein sequence ID" value="MDT3405320.1"/>
    <property type="molecule type" value="Genomic_DNA"/>
</dbReference>
<feature type="signal peptide" evidence="10">
    <location>
        <begin position="1"/>
        <end position="25"/>
    </location>
</feature>
<dbReference type="Proteomes" id="UP001258315">
    <property type="component" value="Unassembled WGS sequence"/>
</dbReference>
<organism evidence="12 13">
    <name type="scientific">Mucilaginibacter terrae</name>
    <dbReference type="NCBI Taxonomy" id="1955052"/>
    <lineage>
        <taxon>Bacteria</taxon>
        <taxon>Pseudomonadati</taxon>
        <taxon>Bacteroidota</taxon>
        <taxon>Sphingobacteriia</taxon>
        <taxon>Sphingobacteriales</taxon>
        <taxon>Sphingobacteriaceae</taxon>
        <taxon>Mucilaginibacter</taxon>
    </lineage>
</organism>
<evidence type="ECO:0000256" key="4">
    <source>
        <dbReference type="ARBA" id="ARBA00022679"/>
    </source>
</evidence>
<keyword evidence="9" id="KW-0472">Membrane</keyword>
<protein>
    <recommendedName>
        <fullName evidence="2">histidine kinase</fullName>
        <ecNumber evidence="2">2.7.13.3</ecNumber>
    </recommendedName>
</protein>
<dbReference type="PANTHER" id="PTHR41523:SF8">
    <property type="entry name" value="ETHYLENE RESPONSE SENSOR PROTEIN"/>
    <property type="match status" value="1"/>
</dbReference>
<evidence type="ECO:0000256" key="2">
    <source>
        <dbReference type="ARBA" id="ARBA00012438"/>
    </source>
</evidence>
<evidence type="ECO:0000259" key="11">
    <source>
        <dbReference type="PROSITE" id="PS50109"/>
    </source>
</evidence>
<evidence type="ECO:0000256" key="9">
    <source>
        <dbReference type="SAM" id="Phobius"/>
    </source>
</evidence>
<evidence type="ECO:0000313" key="13">
    <source>
        <dbReference type="Proteomes" id="UP001258315"/>
    </source>
</evidence>